<dbReference type="EMBL" id="JBANQN010000005">
    <property type="protein sequence ID" value="KAK6789767.1"/>
    <property type="molecule type" value="Genomic_DNA"/>
</dbReference>
<evidence type="ECO:0000313" key="1">
    <source>
        <dbReference type="EMBL" id="KAK6789767.1"/>
    </source>
</evidence>
<proteinExistence type="predicted"/>
<sequence>MAMVHPQVFLFACAIALLASSSMFSAEVI</sequence>
<organism evidence="1 2">
    <name type="scientific">Solanum bulbocastanum</name>
    <name type="common">Wild potato</name>
    <dbReference type="NCBI Taxonomy" id="147425"/>
    <lineage>
        <taxon>Eukaryota</taxon>
        <taxon>Viridiplantae</taxon>
        <taxon>Streptophyta</taxon>
        <taxon>Embryophyta</taxon>
        <taxon>Tracheophyta</taxon>
        <taxon>Spermatophyta</taxon>
        <taxon>Magnoliopsida</taxon>
        <taxon>eudicotyledons</taxon>
        <taxon>Gunneridae</taxon>
        <taxon>Pentapetalae</taxon>
        <taxon>asterids</taxon>
        <taxon>lamiids</taxon>
        <taxon>Solanales</taxon>
        <taxon>Solanaceae</taxon>
        <taxon>Solanoideae</taxon>
        <taxon>Solaneae</taxon>
        <taxon>Solanum</taxon>
    </lineage>
</organism>
<evidence type="ECO:0000313" key="2">
    <source>
        <dbReference type="Proteomes" id="UP001371456"/>
    </source>
</evidence>
<name>A0AAN8TQZ9_SOLBU</name>
<gene>
    <name evidence="1" type="ORF">RDI58_013567</name>
</gene>
<reference evidence="1 2" key="1">
    <citation type="submission" date="2024-02" db="EMBL/GenBank/DDBJ databases">
        <title>de novo genome assembly of Solanum bulbocastanum strain 11H21.</title>
        <authorList>
            <person name="Hosaka A.J."/>
        </authorList>
    </citation>
    <scope>NUCLEOTIDE SEQUENCE [LARGE SCALE GENOMIC DNA]</scope>
    <source>
        <tissue evidence="1">Young leaves</tissue>
    </source>
</reference>
<dbReference type="Proteomes" id="UP001371456">
    <property type="component" value="Unassembled WGS sequence"/>
</dbReference>
<protein>
    <submittedName>
        <fullName evidence="1">Uncharacterized protein</fullName>
    </submittedName>
</protein>
<dbReference type="AlphaFoldDB" id="A0AAN8TQZ9"/>
<comment type="caution">
    <text evidence="1">The sequence shown here is derived from an EMBL/GenBank/DDBJ whole genome shotgun (WGS) entry which is preliminary data.</text>
</comment>
<keyword evidence="2" id="KW-1185">Reference proteome</keyword>
<accession>A0AAN8TQZ9</accession>